<dbReference type="SMART" id="SM00053">
    <property type="entry name" value="DYNc"/>
    <property type="match status" value="1"/>
</dbReference>
<feature type="domain" description="GED" evidence="4">
    <location>
        <begin position="428"/>
        <end position="520"/>
    </location>
</feature>
<feature type="compositionally biased region" description="Acidic residues" evidence="3">
    <location>
        <begin position="574"/>
        <end position="590"/>
    </location>
</feature>
<dbReference type="PROSITE" id="PS51388">
    <property type="entry name" value="GED"/>
    <property type="match status" value="1"/>
</dbReference>
<dbReference type="InterPro" id="IPR027417">
    <property type="entry name" value="P-loop_NTPase"/>
</dbReference>
<evidence type="ECO:0000256" key="3">
    <source>
        <dbReference type="SAM" id="MobiDB-lite"/>
    </source>
</evidence>
<dbReference type="InterPro" id="IPR030381">
    <property type="entry name" value="G_DYNAMIN_dom"/>
</dbReference>
<evidence type="ECO:0000313" key="6">
    <source>
        <dbReference type="EMBL" id="CAF4004310.1"/>
    </source>
</evidence>
<dbReference type="CDD" id="cd08771">
    <property type="entry name" value="DLP_1"/>
    <property type="match status" value="1"/>
</dbReference>
<dbReference type="Pfam" id="PF02212">
    <property type="entry name" value="GED"/>
    <property type="match status" value="1"/>
</dbReference>
<dbReference type="GO" id="GO:0005737">
    <property type="term" value="C:cytoplasm"/>
    <property type="evidence" value="ECO:0007669"/>
    <property type="project" value="TreeGrafter"/>
</dbReference>
<evidence type="ECO:0000256" key="2">
    <source>
        <dbReference type="ARBA" id="ARBA00023134"/>
    </source>
</evidence>
<sequence>MDTETNDSFAKAYDEKVRPLMNKIDEARRYLLPNSDRITFPNVVVVGDQSSGKSSLLEALSLVELPKGPGIVTRCPLVLRLRNSKERKVYRLYDDNQKTLLDEENLNMSQYIEQETRNLAGNQKNIVHQLIELQIEDPCVRDLTVVDLPGIAHNPVADQPSNIHEQTTNLIRQYIQPEGSLILCVFPANVDVAVAEALSLARNVDPEGKRTIGVITKTDLAPDQDMLIAQLLMNRRDVLRLKLGFVAVRNRSSDEKISLPDARNREKEFFSQHPAASAVVQKKCLGIDALISCLATLYSQRVKETFPKMRHEIEVQLTDIREQQSKLPTELKTTGARLTAYNELVDLYVEKILKAELISSKDSERINQNDPYTINTYYMTLVEKYQALSEESMNSSNAGSFKATVLGGGDDDDDIFVYDAMSVDDQALKQMLISIYSYWNMLIKRFTEYVTLSIRARCAFSVCDNIKQRLREISAKESALIDAHLSDDHSIQNQREYLQKTKERLDKAYSILCEDEGILNNDKYIFNDFTPTDHDATNTLDALLSTLKIARDKNKQNNQEEQLSSTGFTKSADFEDELLEVESDDDESDD</sequence>
<proteinExistence type="predicted"/>
<organism evidence="6 7">
    <name type="scientific">Rotaria sordida</name>
    <dbReference type="NCBI Taxonomy" id="392033"/>
    <lineage>
        <taxon>Eukaryota</taxon>
        <taxon>Metazoa</taxon>
        <taxon>Spiralia</taxon>
        <taxon>Gnathifera</taxon>
        <taxon>Rotifera</taxon>
        <taxon>Eurotatoria</taxon>
        <taxon>Bdelloidea</taxon>
        <taxon>Philodinida</taxon>
        <taxon>Philodinidae</taxon>
        <taxon>Rotaria</taxon>
    </lineage>
</organism>
<dbReference type="PROSITE" id="PS51718">
    <property type="entry name" value="G_DYNAMIN_2"/>
    <property type="match status" value="1"/>
</dbReference>
<dbReference type="EMBL" id="CAJOAX010007240">
    <property type="protein sequence ID" value="CAF4004310.1"/>
    <property type="molecule type" value="Genomic_DNA"/>
</dbReference>
<dbReference type="PANTHER" id="PTHR11566:SF173">
    <property type="entry name" value="DYNAMIN-RELATED PROTEIN 4C"/>
    <property type="match status" value="1"/>
</dbReference>
<dbReference type="InterPro" id="IPR001401">
    <property type="entry name" value="Dynamin_GTPase"/>
</dbReference>
<accession>A0A819NYT0</accession>
<dbReference type="InterPro" id="IPR020850">
    <property type="entry name" value="GED_dom"/>
</dbReference>
<dbReference type="SUPFAM" id="SSF52540">
    <property type="entry name" value="P-loop containing nucleoside triphosphate hydrolases"/>
    <property type="match status" value="1"/>
</dbReference>
<dbReference type="Pfam" id="PF00350">
    <property type="entry name" value="Dynamin_N"/>
    <property type="match status" value="1"/>
</dbReference>
<dbReference type="GO" id="GO:0016020">
    <property type="term" value="C:membrane"/>
    <property type="evidence" value="ECO:0007669"/>
    <property type="project" value="TreeGrafter"/>
</dbReference>
<dbReference type="PANTHER" id="PTHR11566">
    <property type="entry name" value="DYNAMIN"/>
    <property type="match status" value="1"/>
</dbReference>
<evidence type="ECO:0000259" key="4">
    <source>
        <dbReference type="PROSITE" id="PS51388"/>
    </source>
</evidence>
<gene>
    <name evidence="6" type="ORF">OTI717_LOCUS29189</name>
</gene>
<evidence type="ECO:0000313" key="7">
    <source>
        <dbReference type="Proteomes" id="UP000663823"/>
    </source>
</evidence>
<protein>
    <submittedName>
        <fullName evidence="6">Uncharacterized protein</fullName>
    </submittedName>
</protein>
<dbReference type="GO" id="GO:0008017">
    <property type="term" value="F:microtubule binding"/>
    <property type="evidence" value="ECO:0007669"/>
    <property type="project" value="TreeGrafter"/>
</dbReference>
<keyword evidence="1" id="KW-0547">Nucleotide-binding</keyword>
<dbReference type="InterPro" id="IPR045063">
    <property type="entry name" value="Dynamin_N"/>
</dbReference>
<dbReference type="Pfam" id="PF01031">
    <property type="entry name" value="Dynamin_M"/>
    <property type="match status" value="1"/>
</dbReference>
<feature type="domain" description="Dynamin-type G" evidence="5">
    <location>
        <begin position="37"/>
        <end position="307"/>
    </location>
</feature>
<dbReference type="InterPro" id="IPR003130">
    <property type="entry name" value="GED"/>
</dbReference>
<dbReference type="GO" id="GO:0003924">
    <property type="term" value="F:GTPase activity"/>
    <property type="evidence" value="ECO:0007669"/>
    <property type="project" value="InterPro"/>
</dbReference>
<dbReference type="Gene3D" id="3.40.50.300">
    <property type="entry name" value="P-loop containing nucleotide triphosphate hydrolases"/>
    <property type="match status" value="1"/>
</dbReference>
<dbReference type="AlphaFoldDB" id="A0A819NYT0"/>
<evidence type="ECO:0000256" key="1">
    <source>
        <dbReference type="ARBA" id="ARBA00022741"/>
    </source>
</evidence>
<name>A0A819NYT0_9BILA</name>
<keyword evidence="2" id="KW-0342">GTP-binding</keyword>
<reference evidence="6" key="1">
    <citation type="submission" date="2021-02" db="EMBL/GenBank/DDBJ databases">
        <authorList>
            <person name="Nowell W R."/>
        </authorList>
    </citation>
    <scope>NUCLEOTIDE SEQUENCE</scope>
</reference>
<dbReference type="InterPro" id="IPR000375">
    <property type="entry name" value="Dynamin_stalk"/>
</dbReference>
<feature type="region of interest" description="Disordered" evidence="3">
    <location>
        <begin position="553"/>
        <end position="590"/>
    </location>
</feature>
<feature type="compositionally biased region" description="Polar residues" evidence="3">
    <location>
        <begin position="556"/>
        <end position="569"/>
    </location>
</feature>
<evidence type="ECO:0000259" key="5">
    <source>
        <dbReference type="PROSITE" id="PS51718"/>
    </source>
</evidence>
<dbReference type="PRINTS" id="PR00195">
    <property type="entry name" value="DYNAMIN"/>
</dbReference>
<dbReference type="Proteomes" id="UP000663823">
    <property type="component" value="Unassembled WGS sequence"/>
</dbReference>
<dbReference type="InterPro" id="IPR022812">
    <property type="entry name" value="Dynamin"/>
</dbReference>
<dbReference type="GO" id="GO:0005874">
    <property type="term" value="C:microtubule"/>
    <property type="evidence" value="ECO:0007669"/>
    <property type="project" value="TreeGrafter"/>
</dbReference>
<comment type="caution">
    <text evidence="6">The sequence shown here is derived from an EMBL/GenBank/DDBJ whole genome shotgun (WGS) entry which is preliminary data.</text>
</comment>
<dbReference type="GO" id="GO:0005525">
    <property type="term" value="F:GTP binding"/>
    <property type="evidence" value="ECO:0007669"/>
    <property type="project" value="InterPro"/>
</dbReference>